<dbReference type="InterPro" id="IPR001611">
    <property type="entry name" value="Leu-rich_rpt"/>
</dbReference>
<keyword evidence="1" id="KW-0433">Leucine-rich repeat</keyword>
<reference evidence="4" key="1">
    <citation type="submission" date="2017-04" db="EMBL/GenBank/DDBJ databases">
        <title>Plasmodium gonderi genome.</title>
        <authorList>
            <person name="Arisue N."/>
            <person name="Honma H."/>
            <person name="Kawai S."/>
            <person name="Tougan T."/>
            <person name="Tanabe K."/>
            <person name="Horii T."/>
        </authorList>
    </citation>
    <scope>NUCLEOTIDE SEQUENCE [LARGE SCALE GENOMIC DNA]</scope>
    <source>
        <strain evidence="4">ATCC 30045</strain>
    </source>
</reference>
<dbReference type="InterPro" id="IPR050576">
    <property type="entry name" value="Cilia_flagella_integrity"/>
</dbReference>
<evidence type="ECO:0000256" key="1">
    <source>
        <dbReference type="ARBA" id="ARBA00022614"/>
    </source>
</evidence>
<proteinExistence type="predicted"/>
<dbReference type="RefSeq" id="XP_028544686.1">
    <property type="nucleotide sequence ID" value="XM_028688885.1"/>
</dbReference>
<dbReference type="OMA" id="NNCIGSK"/>
<dbReference type="InterPro" id="IPR032675">
    <property type="entry name" value="LRR_dom_sf"/>
</dbReference>
<name>A0A1Y1JLJ4_PLAGO</name>
<sequence>MEYILNDQEIDRVIQKNETYYSIIELNDVLYLNNKLYRKIETLRNLHNLRTLYLNNNALEIISGLDSCVNLIALYLNCNKISKIENLDSLTKLRILNLEDNNICMIENLENLKLLEDLNLSNNCLGSKSSAHVSNLCKNENLSILNLSNNNIDEDILKDLSNMKNLSVLYFMNNPMLAKYKNYRKLFLHTMKRLTFLDQKPVKMDERRAYSRTSRNGKDKTGETKKTRIFGRMYDLHILHVARKSLFLWRIKT</sequence>
<accession>A0A1Y1JLJ4</accession>
<keyword evidence="2" id="KW-0677">Repeat</keyword>
<comment type="caution">
    <text evidence="3">The sequence shown here is derived from an EMBL/GenBank/DDBJ whole genome shotgun (WGS) entry which is preliminary data.</text>
</comment>
<gene>
    <name evidence="3" type="ORF">PGO_120890</name>
</gene>
<dbReference type="OrthoDB" id="1904536at2759"/>
<dbReference type="PANTHER" id="PTHR45973">
    <property type="entry name" value="PROTEIN PHOSPHATASE 1 REGULATORY SUBUNIT SDS22-RELATED"/>
    <property type="match status" value="1"/>
</dbReference>
<dbReference type="AlphaFoldDB" id="A0A1Y1JLJ4"/>
<evidence type="ECO:0000256" key="2">
    <source>
        <dbReference type="ARBA" id="ARBA00022737"/>
    </source>
</evidence>
<dbReference type="GeneID" id="39748829"/>
<dbReference type="Gene3D" id="3.80.10.10">
    <property type="entry name" value="Ribonuclease Inhibitor"/>
    <property type="match status" value="2"/>
</dbReference>
<evidence type="ECO:0000313" key="3">
    <source>
        <dbReference type="EMBL" id="GAW82097.1"/>
    </source>
</evidence>
<dbReference type="SMART" id="SM00365">
    <property type="entry name" value="LRR_SD22"/>
    <property type="match status" value="3"/>
</dbReference>
<dbReference type="EMBL" id="BDQF01000013">
    <property type="protein sequence ID" value="GAW82097.1"/>
    <property type="molecule type" value="Genomic_DNA"/>
</dbReference>
<dbReference type="PANTHER" id="PTHR45973:SF35">
    <property type="entry name" value="LEUCINE-RICH REPEAT-CONTAINING PROTEIN 43"/>
    <property type="match status" value="1"/>
</dbReference>
<dbReference type="PROSITE" id="PS51450">
    <property type="entry name" value="LRR"/>
    <property type="match status" value="4"/>
</dbReference>
<organism evidence="3 4">
    <name type="scientific">Plasmodium gonderi</name>
    <dbReference type="NCBI Taxonomy" id="77519"/>
    <lineage>
        <taxon>Eukaryota</taxon>
        <taxon>Sar</taxon>
        <taxon>Alveolata</taxon>
        <taxon>Apicomplexa</taxon>
        <taxon>Aconoidasida</taxon>
        <taxon>Haemosporida</taxon>
        <taxon>Plasmodiidae</taxon>
        <taxon>Plasmodium</taxon>
        <taxon>Plasmodium (Plasmodium)</taxon>
    </lineage>
</organism>
<evidence type="ECO:0000313" key="4">
    <source>
        <dbReference type="Proteomes" id="UP000195521"/>
    </source>
</evidence>
<keyword evidence="4" id="KW-1185">Reference proteome</keyword>
<dbReference type="Proteomes" id="UP000195521">
    <property type="component" value="Unassembled WGS sequence"/>
</dbReference>
<dbReference type="SUPFAM" id="SSF52075">
    <property type="entry name" value="Outer arm dynein light chain 1"/>
    <property type="match status" value="1"/>
</dbReference>
<protein>
    <submittedName>
        <fullName evidence="3">Leucine-rich repeat protein</fullName>
    </submittedName>
</protein>
<dbReference type="Pfam" id="PF14580">
    <property type="entry name" value="LRR_9"/>
    <property type="match status" value="1"/>
</dbReference>